<dbReference type="NCBIfam" id="TIGR00482">
    <property type="entry name" value="nicotinate (nicotinamide) nucleotide adenylyltransferase"/>
    <property type="match status" value="1"/>
</dbReference>
<dbReference type="RefSeq" id="WP_058022273.1">
    <property type="nucleotide sequence ID" value="NZ_CP013189.1"/>
</dbReference>
<evidence type="ECO:0000256" key="11">
    <source>
        <dbReference type="HAMAP-Rule" id="MF_00244"/>
    </source>
</evidence>
<comment type="function">
    <text evidence="1 11">Catalyzes the reversible adenylation of nicotinate mononucleotide (NaMN) to nicotinic acid adenine dinucleotide (NaAD).</text>
</comment>
<keyword evidence="4 11" id="KW-0662">Pyridine nucleotide biosynthesis</keyword>
<sequence>MTARLGIMGGMFDPVHTGHLKVAALACDELELSHVRLVPCSVPSHRGTPGASAVDRLKMLQLALATETRFLADDREIRRPGVSYMVDTLHSFRQEFPDTTLVYIMGQDSFAGLTGWHRWREILTLCHLCVVSRPGAGQIVHRDLLASQVSTRAALYEQQTGHIIQIDGAQFWHSSTQVRQLIYSDSLPEDPADIIPASVLHYIRQHKLYQTRPSS</sequence>
<name>A0A0S2KEP3_9GAMM</name>
<gene>
    <name evidence="11" type="primary">nadD</name>
    <name evidence="13" type="ORF">PS2015_2177</name>
</gene>
<dbReference type="Gene3D" id="3.40.50.620">
    <property type="entry name" value="HUPs"/>
    <property type="match status" value="1"/>
</dbReference>
<comment type="catalytic activity">
    <reaction evidence="10 11">
        <text>nicotinate beta-D-ribonucleotide + ATP + H(+) = deamido-NAD(+) + diphosphate</text>
        <dbReference type="Rhea" id="RHEA:22860"/>
        <dbReference type="ChEBI" id="CHEBI:15378"/>
        <dbReference type="ChEBI" id="CHEBI:30616"/>
        <dbReference type="ChEBI" id="CHEBI:33019"/>
        <dbReference type="ChEBI" id="CHEBI:57502"/>
        <dbReference type="ChEBI" id="CHEBI:58437"/>
        <dbReference type="EC" id="2.7.7.18"/>
    </reaction>
</comment>
<dbReference type="GO" id="GO:0004515">
    <property type="term" value="F:nicotinate-nucleotide adenylyltransferase activity"/>
    <property type="evidence" value="ECO:0007669"/>
    <property type="project" value="UniProtKB-UniRule"/>
</dbReference>
<dbReference type="Proteomes" id="UP000065641">
    <property type="component" value="Chromosome"/>
</dbReference>
<keyword evidence="14" id="KW-1185">Reference proteome</keyword>
<dbReference type="KEGG" id="pspi:PS2015_2177"/>
<dbReference type="PANTHER" id="PTHR39321:SF3">
    <property type="entry name" value="PHOSPHOPANTETHEINE ADENYLYLTRANSFERASE"/>
    <property type="match status" value="1"/>
</dbReference>
<protein>
    <recommendedName>
        <fullName evidence="11">Probable nicotinate-nucleotide adenylyltransferase</fullName>
        <ecNumber evidence="11">2.7.7.18</ecNumber>
    </recommendedName>
    <alternativeName>
        <fullName evidence="11">Deamido-NAD(+) diphosphorylase</fullName>
    </alternativeName>
    <alternativeName>
        <fullName evidence="11">Deamido-NAD(+) pyrophosphorylase</fullName>
    </alternativeName>
    <alternativeName>
        <fullName evidence="11">Nicotinate mononucleotide adenylyltransferase</fullName>
        <shortName evidence="11">NaMN adenylyltransferase</shortName>
    </alternativeName>
</protein>
<evidence type="ECO:0000256" key="2">
    <source>
        <dbReference type="ARBA" id="ARBA00005019"/>
    </source>
</evidence>
<reference evidence="13 14" key="1">
    <citation type="submission" date="2015-11" db="EMBL/GenBank/DDBJ databases">
        <authorList>
            <person name="Zhang Y."/>
            <person name="Guo Z."/>
        </authorList>
    </citation>
    <scope>NUCLEOTIDE SEQUENCE [LARGE SCALE GENOMIC DNA]</scope>
    <source>
        <strain evidence="13 14">KCTC 32221</strain>
    </source>
</reference>
<evidence type="ECO:0000313" key="14">
    <source>
        <dbReference type="Proteomes" id="UP000065641"/>
    </source>
</evidence>
<dbReference type="InterPro" id="IPR004821">
    <property type="entry name" value="Cyt_trans-like"/>
</dbReference>
<evidence type="ECO:0000256" key="5">
    <source>
        <dbReference type="ARBA" id="ARBA00022679"/>
    </source>
</evidence>
<comment type="pathway">
    <text evidence="2 11">Cofactor biosynthesis; NAD(+) biosynthesis; deamido-NAD(+) from nicotinate D-ribonucleotide: step 1/1.</text>
</comment>
<dbReference type="GO" id="GO:0005524">
    <property type="term" value="F:ATP binding"/>
    <property type="evidence" value="ECO:0007669"/>
    <property type="project" value="UniProtKB-KW"/>
</dbReference>
<dbReference type="SUPFAM" id="SSF52374">
    <property type="entry name" value="Nucleotidylyl transferase"/>
    <property type="match status" value="1"/>
</dbReference>
<dbReference type="InterPro" id="IPR014729">
    <property type="entry name" value="Rossmann-like_a/b/a_fold"/>
</dbReference>
<evidence type="ECO:0000313" key="13">
    <source>
        <dbReference type="EMBL" id="ALO46812.1"/>
    </source>
</evidence>
<keyword evidence="8 11" id="KW-0067">ATP-binding</keyword>
<dbReference type="CDD" id="cd02165">
    <property type="entry name" value="NMNAT"/>
    <property type="match status" value="1"/>
</dbReference>
<keyword evidence="6 11" id="KW-0548">Nucleotidyltransferase</keyword>
<keyword evidence="7 11" id="KW-0547">Nucleotide-binding</keyword>
<evidence type="ECO:0000256" key="4">
    <source>
        <dbReference type="ARBA" id="ARBA00022642"/>
    </source>
</evidence>
<dbReference type="EMBL" id="CP013189">
    <property type="protein sequence ID" value="ALO46812.1"/>
    <property type="molecule type" value="Genomic_DNA"/>
</dbReference>
<dbReference type="EC" id="2.7.7.18" evidence="11"/>
<evidence type="ECO:0000259" key="12">
    <source>
        <dbReference type="Pfam" id="PF01467"/>
    </source>
</evidence>
<dbReference type="InterPro" id="IPR005248">
    <property type="entry name" value="NadD/NMNAT"/>
</dbReference>
<evidence type="ECO:0000256" key="8">
    <source>
        <dbReference type="ARBA" id="ARBA00022840"/>
    </source>
</evidence>
<dbReference type="NCBIfam" id="TIGR00125">
    <property type="entry name" value="cyt_tran_rel"/>
    <property type="match status" value="1"/>
</dbReference>
<dbReference type="OrthoDB" id="5295945at2"/>
<dbReference type="NCBIfam" id="NF000839">
    <property type="entry name" value="PRK00071.1-1"/>
    <property type="match status" value="1"/>
</dbReference>
<feature type="domain" description="Cytidyltransferase-like" evidence="12">
    <location>
        <begin position="7"/>
        <end position="180"/>
    </location>
</feature>
<dbReference type="GO" id="GO:0009435">
    <property type="term" value="P:NAD+ biosynthetic process"/>
    <property type="evidence" value="ECO:0007669"/>
    <property type="project" value="UniProtKB-UniRule"/>
</dbReference>
<evidence type="ECO:0000256" key="6">
    <source>
        <dbReference type="ARBA" id="ARBA00022695"/>
    </source>
</evidence>
<evidence type="ECO:0000256" key="7">
    <source>
        <dbReference type="ARBA" id="ARBA00022741"/>
    </source>
</evidence>
<evidence type="ECO:0000256" key="3">
    <source>
        <dbReference type="ARBA" id="ARBA00009014"/>
    </source>
</evidence>
<dbReference type="STRING" id="1249552.PS2015_2177"/>
<accession>A0A0S2KEP3</accession>
<comment type="similarity">
    <text evidence="3 11">Belongs to the NadD family.</text>
</comment>
<proteinExistence type="inferred from homology"/>
<dbReference type="UniPathway" id="UPA00253">
    <property type="reaction ID" value="UER00332"/>
</dbReference>
<keyword evidence="9 11" id="KW-0520">NAD</keyword>
<evidence type="ECO:0000256" key="10">
    <source>
        <dbReference type="ARBA" id="ARBA00048721"/>
    </source>
</evidence>
<organism evidence="13 14">
    <name type="scientific">Pseudohongiella spirulinae</name>
    <dbReference type="NCBI Taxonomy" id="1249552"/>
    <lineage>
        <taxon>Bacteria</taxon>
        <taxon>Pseudomonadati</taxon>
        <taxon>Pseudomonadota</taxon>
        <taxon>Gammaproteobacteria</taxon>
        <taxon>Pseudomonadales</taxon>
        <taxon>Pseudohongiellaceae</taxon>
        <taxon>Pseudohongiella</taxon>
    </lineage>
</organism>
<evidence type="ECO:0000256" key="1">
    <source>
        <dbReference type="ARBA" id="ARBA00002324"/>
    </source>
</evidence>
<evidence type="ECO:0000256" key="9">
    <source>
        <dbReference type="ARBA" id="ARBA00023027"/>
    </source>
</evidence>
<dbReference type="Pfam" id="PF01467">
    <property type="entry name" value="CTP_transf_like"/>
    <property type="match status" value="1"/>
</dbReference>
<keyword evidence="5 11" id="KW-0808">Transferase</keyword>
<dbReference type="PANTHER" id="PTHR39321">
    <property type="entry name" value="NICOTINATE-NUCLEOTIDE ADENYLYLTRANSFERASE-RELATED"/>
    <property type="match status" value="1"/>
</dbReference>
<dbReference type="HAMAP" id="MF_00244">
    <property type="entry name" value="NaMN_adenylyltr"/>
    <property type="match status" value="1"/>
</dbReference>
<dbReference type="AlphaFoldDB" id="A0A0S2KEP3"/>